<comment type="caution">
    <text evidence="2">The sequence shown here is derived from an EMBL/GenBank/DDBJ whole genome shotgun (WGS) entry which is preliminary data.</text>
</comment>
<feature type="chain" id="PRO_5046913123" description="DUF1566 domain-containing protein" evidence="1">
    <location>
        <begin position="19"/>
        <end position="1818"/>
    </location>
</feature>
<organism evidence="2 3">
    <name type="scientific">Aquirufa esocilacus</name>
    <dbReference type="NCBI Taxonomy" id="3096513"/>
    <lineage>
        <taxon>Bacteria</taxon>
        <taxon>Pseudomonadati</taxon>
        <taxon>Bacteroidota</taxon>
        <taxon>Cytophagia</taxon>
        <taxon>Cytophagales</taxon>
        <taxon>Flectobacillaceae</taxon>
        <taxon>Aquirufa</taxon>
    </lineage>
</organism>
<evidence type="ECO:0000313" key="2">
    <source>
        <dbReference type="EMBL" id="MFD3407602.1"/>
    </source>
</evidence>
<protein>
    <recommendedName>
        <fullName evidence="4">DUF1566 domain-containing protein</fullName>
    </recommendedName>
</protein>
<keyword evidence="3" id="KW-1185">Reference proteome</keyword>
<reference evidence="2 3" key="1">
    <citation type="submission" date="2024-03" db="EMBL/GenBank/DDBJ databases">
        <title>Aquirufa genome sequencing.</title>
        <authorList>
            <person name="Pitt A."/>
            <person name="Hahn M.W."/>
        </authorList>
    </citation>
    <scope>NUCLEOTIDE SEQUENCE [LARGE SCALE GENOMIC DNA]</scope>
    <source>
        <strain evidence="2 3">HETE-83D</strain>
    </source>
</reference>
<feature type="signal peptide" evidence="1">
    <location>
        <begin position="1"/>
        <end position="18"/>
    </location>
</feature>
<evidence type="ECO:0000313" key="3">
    <source>
        <dbReference type="Proteomes" id="UP001598019"/>
    </source>
</evidence>
<keyword evidence="1" id="KW-0732">Signal</keyword>
<evidence type="ECO:0000256" key="1">
    <source>
        <dbReference type="SAM" id="SignalP"/>
    </source>
</evidence>
<name>A0ABW6DFX7_9BACT</name>
<dbReference type="EMBL" id="JBBKXX010000001">
    <property type="protein sequence ID" value="MFD3407602.1"/>
    <property type="molecule type" value="Genomic_DNA"/>
</dbReference>
<gene>
    <name evidence="2" type="ORF">SKC37_02945</name>
</gene>
<dbReference type="RefSeq" id="WP_377980029.1">
    <property type="nucleotide sequence ID" value="NZ_JBBKXX010000001.1"/>
</dbReference>
<sequence>MNKLYTILFLFVSFFAFSQNNGINFQGVGRNSSGAVLATQKISLRFSVIQGSETGAVEYVESKEVITNAQGIFSVVIGDGTQISKTGNFTDVNWKINPKFLKVEMDPAGGTSFAAMGTTRLQSVPFAYYANGVNADNIDGVLSASQGGTGVASISALKTALGIDQINNTSDLAKPISTATQAALDTKISTATFSTTVAIKANITDVELKAPIESPTFTGTVTGITKAMVGLPYVENTSDLSKPISTLTQIALDSKVSTNTFSTTVSLKENTANKSTAADLGGVSPSDILYPTQKAVKAYVNANAASGGIADGGIINIKLADGAVSYAKFQSIPTNTILGNTTSSTAMVQAIATTGSDNVVLSTSPLINSPILVTPNLGIATATSLNNITMTAAGGNPAILSVIGTASVKRDNNGDDAPNLRYENILTDGVVSLTTSQSIEGQKTFQNNLVMGTMGGIIGTNTPTTIDFANGSRIGDIQNIDAENPDDLGSIDLYAPDGAKWVQLNYANRNYIALKNSSISFSVNDKEWKLGEYGITTLPGPVFSGGNIYFSNIGITNLPNASIESNGPSFKIKTRSETFQEDADHVDYGIQLNFADKSRIDLLDDFMVSSVTDTANKQSSNLILSKNSLSFDFFDEVNSNENHWAFYGDDGSSLFPGEINVDIGGVNIFEGNLNLRQGKFKANGTFGTIGEVLTIDNNGYPVWQAPPVSSGSGSIAGISSMNNLTDLSQLFAVGTAGVDFNISSASGTHTFNIPDANTTNRGLLNSTDYTRFYNKQDAMDYVTDSRGGYLRAVDFNIFNNKQDALTNPLVGNGLNTNGEIPFFNGTNSISSDPNLFWDATHKRVGIGTNAPASPLEVRQGDEDEFGISLISHPRSANHANGSSIGFYSNVIDGNPSSTYNGSFQLDADGSMVFRTMQGGMYFDNAGTGSMIFRMGNPSANIGMSLSNSGNLEVAGTLKLGSVVYPKVSGTLGDVLTADASGNAIWQAPIGTSVDANSLAGSTLKSTIINSSLTSVGTLANLSVTNPINGSILGNAATVTTNANLTGVVTSVGNITSIATGTISNNMLANTAVANLSGVNTGDNAVNTRYSYLITDVANLLAANTGDNAINSRYNSLVTNAVHYGDIKPLMTGSDGYNVIGINGTRLLDLQTGILKNTNGTGVPSIAVASDFPTLNQSTTGNAATTTKFAISRNINGVAFDGTADITIAANAGTLTGTSLNSTVVNSSLTSVGTLSNLTVTNPINGSINGNAASATTATTAGTASTATKLATARNINGVAFDGSAAITVTADAGTLTGTTLKSTIINSSLTSVGTLINLSVTNPISGSITGNAATATLASSATKFATSRNINGIAFDGTGDITVAANAGTLMGTSLNTTITGSSLTSVGVLNNATVNGKVIVGAATESSSSAILEASSTTQGFLPPRMTIAQRLAITNPAQGLMIYCSNCGTYGEPQYYNGNSWINYAGTASSKGTPTINITVGTYIFTASTPQGPNAATNTGTGSTYAYTYVGTGSTTYASSSTRPTNAGTYSVTVSLSASGDGNYNAATASAAFTIAQAIPTVTPTIGTYNYISGTPQGPTAATNTGTGTSYTYSYTGTGITTYGPSATKPTDGGTYTVIATVATNGNYAASSSAPTAFSIKTNLSVGNTYGGGTVAYILKAGDIGYDANQQHGLIISGDLTPNNIVWSSNYGTMGSSGGAGIYNNDTGIEDFPSADLQTGLSNTNIIINVEGSGTSYAAGIARAYTGGNYTNWYLPSASQMNAMKTNLSTPFSTNYFWTSTEGGDYDAYAYSVPNRDVRGIDKISAQGKVRAVRSF</sequence>
<proteinExistence type="predicted"/>
<dbReference type="Proteomes" id="UP001598019">
    <property type="component" value="Unassembled WGS sequence"/>
</dbReference>
<accession>A0ABW6DFX7</accession>
<evidence type="ECO:0008006" key="4">
    <source>
        <dbReference type="Google" id="ProtNLM"/>
    </source>
</evidence>